<name>A0A8C4SDB2_ERPCA</name>
<reference evidence="2" key="2">
    <citation type="submission" date="2025-08" db="UniProtKB">
        <authorList>
            <consortium name="Ensembl"/>
        </authorList>
    </citation>
    <scope>IDENTIFICATION</scope>
</reference>
<feature type="domain" description="DAGKc" evidence="1">
    <location>
        <begin position="116"/>
        <end position="266"/>
    </location>
</feature>
<dbReference type="GeneTree" id="ENSGT00940000156976"/>
<dbReference type="GO" id="GO:0006672">
    <property type="term" value="P:ceramide metabolic process"/>
    <property type="evidence" value="ECO:0007669"/>
    <property type="project" value="TreeGrafter"/>
</dbReference>
<dbReference type="Pfam" id="PF19280">
    <property type="entry name" value="CERK_C"/>
    <property type="match status" value="1"/>
</dbReference>
<dbReference type="Gene3D" id="3.40.50.10330">
    <property type="entry name" value="Probable inorganic polyphosphate/atp-NAD kinase, domain 1"/>
    <property type="match status" value="1"/>
</dbReference>
<reference evidence="2" key="1">
    <citation type="submission" date="2021-06" db="EMBL/GenBank/DDBJ databases">
        <authorList>
            <consortium name="Wellcome Sanger Institute Data Sharing"/>
        </authorList>
    </citation>
    <scope>NUCLEOTIDE SEQUENCE [LARGE SCALE GENOMIC DNA]</scope>
</reference>
<dbReference type="AlphaFoldDB" id="A0A8C4SDB2"/>
<reference evidence="2" key="3">
    <citation type="submission" date="2025-09" db="UniProtKB">
        <authorList>
            <consortium name="Ensembl"/>
        </authorList>
    </citation>
    <scope>IDENTIFICATION</scope>
</reference>
<dbReference type="PANTHER" id="PTHR12358:SF95">
    <property type="entry name" value="CERAMIDE KINASE"/>
    <property type="match status" value="1"/>
</dbReference>
<dbReference type="GO" id="GO:0016020">
    <property type="term" value="C:membrane"/>
    <property type="evidence" value="ECO:0007669"/>
    <property type="project" value="GOC"/>
</dbReference>
<dbReference type="Pfam" id="PF00781">
    <property type="entry name" value="DAGK_cat"/>
    <property type="match status" value="1"/>
</dbReference>
<dbReference type="Ensembl" id="ENSECRT00000016163.1">
    <property type="protein sequence ID" value="ENSECRP00000015880.1"/>
    <property type="gene ID" value="ENSECRG00000010589.1"/>
</dbReference>
<dbReference type="InterPro" id="IPR016064">
    <property type="entry name" value="NAD/diacylglycerol_kinase_sf"/>
</dbReference>
<dbReference type="PANTHER" id="PTHR12358">
    <property type="entry name" value="SPHINGOSINE KINASE"/>
    <property type="match status" value="1"/>
</dbReference>
<keyword evidence="3" id="KW-1185">Reference proteome</keyword>
<dbReference type="PROSITE" id="PS50146">
    <property type="entry name" value="DAGK"/>
    <property type="match status" value="1"/>
</dbReference>
<dbReference type="Gene3D" id="2.60.200.40">
    <property type="match status" value="1"/>
</dbReference>
<dbReference type="SUPFAM" id="SSF111331">
    <property type="entry name" value="NAD kinase/diacylglycerol kinase-like"/>
    <property type="match status" value="1"/>
</dbReference>
<protein>
    <submittedName>
        <fullName evidence="2">Ceramide kinase-like</fullName>
    </submittedName>
</protein>
<dbReference type="Pfam" id="PF25382">
    <property type="entry name" value="PH_CERK"/>
    <property type="match status" value="1"/>
</dbReference>
<dbReference type="InterPro" id="IPR050187">
    <property type="entry name" value="Lipid_Phosphate_FormReg"/>
</dbReference>
<dbReference type="InterPro" id="IPR001206">
    <property type="entry name" value="Diacylglycerol_kinase_cat_dom"/>
</dbReference>
<dbReference type="SMART" id="SM00046">
    <property type="entry name" value="DAGKc"/>
    <property type="match status" value="1"/>
</dbReference>
<dbReference type="Proteomes" id="UP000694620">
    <property type="component" value="Chromosome 11"/>
</dbReference>
<sequence>MDPFHSYLKIKKKMYSAILNGRSFKWTRTHKRERPESIETIPLVEIIAVQKGLVEIVPCKKIINTPNDFTVFFVKRAPKCQQRWILDKMVFTAEDSNLRDQWVSQLSQRIEQHGQQRPQRLLVFINPFGGRGKARKIYYSRIAQLFELAGINVHVLETERANQARDYILQKDLSSFDGVVCVGGDGMFSELMHGLIGRSQREACISEDDPEATLQGCSLRIGIIPAGSTNCVCFATVGVNDPITSALHIIVGDSQPLDVCAVHHKKQFIKYSVSMVGYGFYGDVLSDSDKHRWMGPIRYDYSGFKVFLQNRSYQGIIEYQLAGTGQSNPRDNTRCRTGCMVCSESTERLCSPEENAFDNVSQGSYKSQGSDEEVIDEWHSAEGTFKAINMTCMSSACPKSPDGLSPCAHLADGTADLIIVRKCSRVSFLRHLFRHTNQKDQFDLPFVDVFRVKALKFTPIPQDDDDESLESTLPVHLEYESVEQTKSSFLARLCGGPSMRSKWNCDGEVMPHAAINVRVHSQLIKLFARGIEGPCIKRRESWMPYR</sequence>
<evidence type="ECO:0000313" key="2">
    <source>
        <dbReference type="Ensembl" id="ENSECRP00000015880.1"/>
    </source>
</evidence>
<dbReference type="GO" id="GO:0001729">
    <property type="term" value="F:ceramide kinase activity"/>
    <property type="evidence" value="ECO:0007669"/>
    <property type="project" value="TreeGrafter"/>
</dbReference>
<dbReference type="InterPro" id="IPR045363">
    <property type="entry name" value="CERK_C"/>
</dbReference>
<organism evidence="2 3">
    <name type="scientific">Erpetoichthys calabaricus</name>
    <name type="common">Rope fish</name>
    <name type="synonym">Calamoichthys calabaricus</name>
    <dbReference type="NCBI Taxonomy" id="27687"/>
    <lineage>
        <taxon>Eukaryota</taxon>
        <taxon>Metazoa</taxon>
        <taxon>Chordata</taxon>
        <taxon>Craniata</taxon>
        <taxon>Vertebrata</taxon>
        <taxon>Euteleostomi</taxon>
        <taxon>Actinopterygii</taxon>
        <taxon>Polypteriformes</taxon>
        <taxon>Polypteridae</taxon>
        <taxon>Erpetoichthys</taxon>
    </lineage>
</organism>
<proteinExistence type="predicted"/>
<dbReference type="InterPro" id="IPR057465">
    <property type="entry name" value="CERK_PH"/>
</dbReference>
<gene>
    <name evidence="2" type="primary">zgc:158263</name>
</gene>
<dbReference type="InterPro" id="IPR017438">
    <property type="entry name" value="ATP-NAD_kinase_N"/>
</dbReference>
<evidence type="ECO:0000259" key="1">
    <source>
        <dbReference type="PROSITE" id="PS50146"/>
    </source>
</evidence>
<evidence type="ECO:0000313" key="3">
    <source>
        <dbReference type="Proteomes" id="UP000694620"/>
    </source>
</evidence>
<accession>A0A8C4SDB2</accession>